<proteinExistence type="predicted"/>
<dbReference type="Proteomes" id="UP000076871">
    <property type="component" value="Unassembled WGS sequence"/>
</dbReference>
<dbReference type="Pfam" id="PF01926">
    <property type="entry name" value="MMR_HSR1"/>
    <property type="match status" value="1"/>
</dbReference>
<gene>
    <name evidence="3" type="ORF">LAESUDRAFT_752575</name>
</gene>
<reference evidence="3 4" key="1">
    <citation type="journal article" date="2016" name="Mol. Biol. Evol.">
        <title>Comparative Genomics of Early-Diverging Mushroom-Forming Fungi Provides Insights into the Origins of Lignocellulose Decay Capabilities.</title>
        <authorList>
            <person name="Nagy L.G."/>
            <person name="Riley R."/>
            <person name="Tritt A."/>
            <person name="Adam C."/>
            <person name="Daum C."/>
            <person name="Floudas D."/>
            <person name="Sun H."/>
            <person name="Yadav J.S."/>
            <person name="Pangilinan J."/>
            <person name="Larsson K.H."/>
            <person name="Matsuura K."/>
            <person name="Barry K."/>
            <person name="Labutti K."/>
            <person name="Kuo R."/>
            <person name="Ohm R.A."/>
            <person name="Bhattacharya S.S."/>
            <person name="Shirouzu T."/>
            <person name="Yoshinaga Y."/>
            <person name="Martin F.M."/>
            <person name="Grigoriev I.V."/>
            <person name="Hibbett D.S."/>
        </authorList>
    </citation>
    <scope>NUCLEOTIDE SEQUENCE [LARGE SCALE GENOMIC DNA]</scope>
    <source>
        <strain evidence="3 4">93-53</strain>
    </source>
</reference>
<evidence type="ECO:0000313" key="3">
    <source>
        <dbReference type="EMBL" id="KZT01507.1"/>
    </source>
</evidence>
<dbReference type="CDD" id="cd00882">
    <property type="entry name" value="Ras_like_GTPase"/>
    <property type="match status" value="1"/>
</dbReference>
<organism evidence="3 4">
    <name type="scientific">Laetiporus sulphureus 93-53</name>
    <dbReference type="NCBI Taxonomy" id="1314785"/>
    <lineage>
        <taxon>Eukaryota</taxon>
        <taxon>Fungi</taxon>
        <taxon>Dikarya</taxon>
        <taxon>Basidiomycota</taxon>
        <taxon>Agaricomycotina</taxon>
        <taxon>Agaricomycetes</taxon>
        <taxon>Polyporales</taxon>
        <taxon>Laetiporus</taxon>
    </lineage>
</organism>
<evidence type="ECO:0000259" key="2">
    <source>
        <dbReference type="Pfam" id="PF01926"/>
    </source>
</evidence>
<feature type="coiled-coil region" evidence="1">
    <location>
        <begin position="225"/>
        <end position="288"/>
    </location>
</feature>
<dbReference type="GeneID" id="63828760"/>
<dbReference type="AlphaFoldDB" id="A0A165BR92"/>
<evidence type="ECO:0000256" key="1">
    <source>
        <dbReference type="SAM" id="Coils"/>
    </source>
</evidence>
<dbReference type="EMBL" id="KV427663">
    <property type="protein sequence ID" value="KZT01507.1"/>
    <property type="molecule type" value="Genomic_DNA"/>
</dbReference>
<accession>A0A165BR92</accession>
<dbReference type="PANTHER" id="PTHR10903">
    <property type="entry name" value="GTPASE, IMAP FAMILY MEMBER-RELATED"/>
    <property type="match status" value="1"/>
</dbReference>
<dbReference type="RefSeq" id="XP_040759247.1">
    <property type="nucleotide sequence ID" value="XM_040911732.1"/>
</dbReference>
<keyword evidence="1" id="KW-0175">Coiled coil</keyword>
<evidence type="ECO:0000313" key="4">
    <source>
        <dbReference type="Proteomes" id="UP000076871"/>
    </source>
</evidence>
<dbReference type="InterPro" id="IPR006073">
    <property type="entry name" value="GTP-bd"/>
</dbReference>
<protein>
    <recommendedName>
        <fullName evidence="2">G domain-containing protein</fullName>
    </recommendedName>
</protein>
<sequence>MFHFAKQRNTDKLQPIIILVMGPTGVGKTSFINLVSGSQLRVSKGLESTTAAVEASQSFTFQDRYRVTLIDTPGFDDTKRSDAEILTTVAQHLSSSFKRGEVLTGVAYLHRISDNRMGGIALRNFKMFTELCGKEALSNAAIVLNMWNEVEEDVAIAREQELRTNFFRPAIDAGAQLFRNDNTRSSTDAILSYLSSRSPAPLAIQRELLEQHKALRDTAAGMALLGTLEKKKRENEQRLQEMMGEIDEAIKRKDSEDQRELKGAYDKLQELKMKLEQERQQIQADDGTTGATVQRHRLTAIMSGCRRLLRRPGRSSNHLRAAHK</sequence>
<name>A0A165BR92_9APHY</name>
<feature type="domain" description="G" evidence="2">
    <location>
        <begin position="18"/>
        <end position="85"/>
    </location>
</feature>
<dbReference type="InParanoid" id="A0A165BR92"/>
<dbReference type="OrthoDB" id="8954335at2759"/>
<dbReference type="InterPro" id="IPR027417">
    <property type="entry name" value="P-loop_NTPase"/>
</dbReference>
<dbReference type="InterPro" id="IPR045058">
    <property type="entry name" value="GIMA/IAN/Toc"/>
</dbReference>
<dbReference type="Gene3D" id="3.40.50.300">
    <property type="entry name" value="P-loop containing nucleotide triphosphate hydrolases"/>
    <property type="match status" value="1"/>
</dbReference>
<dbReference type="SUPFAM" id="SSF52540">
    <property type="entry name" value="P-loop containing nucleoside triphosphate hydrolases"/>
    <property type="match status" value="1"/>
</dbReference>
<dbReference type="GO" id="GO:0005525">
    <property type="term" value="F:GTP binding"/>
    <property type="evidence" value="ECO:0007669"/>
    <property type="project" value="InterPro"/>
</dbReference>
<keyword evidence="4" id="KW-1185">Reference proteome</keyword>
<dbReference type="PANTHER" id="PTHR10903:SF184">
    <property type="entry name" value="GTP-BINDING PROTEIN A"/>
    <property type="match status" value="1"/>
</dbReference>